<dbReference type="HOGENOM" id="CLU_2577530_0_0_1"/>
<dbReference type="EnsemblPlants" id="KEH18480">
    <property type="protein sequence ID" value="KEH18480"/>
    <property type="gene ID" value="MTR_8g020965"/>
</dbReference>
<evidence type="ECO:0000313" key="1">
    <source>
        <dbReference type="EMBL" id="KEH18480.1"/>
    </source>
</evidence>
<organism evidence="1 3">
    <name type="scientific">Medicago truncatula</name>
    <name type="common">Barrel medic</name>
    <name type="synonym">Medicago tribuloides</name>
    <dbReference type="NCBI Taxonomy" id="3880"/>
    <lineage>
        <taxon>Eukaryota</taxon>
        <taxon>Viridiplantae</taxon>
        <taxon>Streptophyta</taxon>
        <taxon>Embryophyta</taxon>
        <taxon>Tracheophyta</taxon>
        <taxon>Spermatophyta</taxon>
        <taxon>Magnoliopsida</taxon>
        <taxon>eudicotyledons</taxon>
        <taxon>Gunneridae</taxon>
        <taxon>Pentapetalae</taxon>
        <taxon>rosids</taxon>
        <taxon>fabids</taxon>
        <taxon>Fabales</taxon>
        <taxon>Fabaceae</taxon>
        <taxon>Papilionoideae</taxon>
        <taxon>50 kb inversion clade</taxon>
        <taxon>NPAAA clade</taxon>
        <taxon>Hologalegina</taxon>
        <taxon>IRL clade</taxon>
        <taxon>Trifolieae</taxon>
        <taxon>Medicago</taxon>
    </lineage>
</organism>
<sequence length="81" mass="9417">MTNFKWVLGVRFGTKDEFKEAITNYVIYNDHFGKNEKLKGPLDAFERLSHALNAGQVHGRLNRQRPVPHSQHPLQYWAISP</sequence>
<accession>A0A072TY59</accession>
<keyword evidence="3" id="KW-1185">Reference proteome</keyword>
<dbReference type="Proteomes" id="UP000002051">
    <property type="component" value="Chromosome 8"/>
</dbReference>
<proteinExistence type="predicted"/>
<reference evidence="2" key="3">
    <citation type="submission" date="2015-04" db="UniProtKB">
        <authorList>
            <consortium name="EnsemblPlants"/>
        </authorList>
    </citation>
    <scope>IDENTIFICATION</scope>
    <source>
        <strain evidence="2">cv. Jemalong A17</strain>
    </source>
</reference>
<reference evidence="1 3" key="1">
    <citation type="journal article" date="2011" name="Nature">
        <title>The Medicago genome provides insight into the evolution of rhizobial symbioses.</title>
        <authorList>
            <person name="Young N.D."/>
            <person name="Debelle F."/>
            <person name="Oldroyd G.E."/>
            <person name="Geurts R."/>
            <person name="Cannon S.B."/>
            <person name="Udvardi M.K."/>
            <person name="Benedito V.A."/>
            <person name="Mayer K.F."/>
            <person name="Gouzy J."/>
            <person name="Schoof H."/>
            <person name="Van de Peer Y."/>
            <person name="Proost S."/>
            <person name="Cook D.R."/>
            <person name="Meyers B.C."/>
            <person name="Spannagl M."/>
            <person name="Cheung F."/>
            <person name="De Mita S."/>
            <person name="Krishnakumar V."/>
            <person name="Gundlach H."/>
            <person name="Zhou S."/>
            <person name="Mudge J."/>
            <person name="Bharti A.K."/>
            <person name="Murray J.D."/>
            <person name="Naoumkina M.A."/>
            <person name="Rosen B."/>
            <person name="Silverstein K.A."/>
            <person name="Tang H."/>
            <person name="Rombauts S."/>
            <person name="Zhao P.X."/>
            <person name="Zhou P."/>
            <person name="Barbe V."/>
            <person name="Bardou P."/>
            <person name="Bechner M."/>
            <person name="Bellec A."/>
            <person name="Berger A."/>
            <person name="Berges H."/>
            <person name="Bidwell S."/>
            <person name="Bisseling T."/>
            <person name="Choisne N."/>
            <person name="Couloux A."/>
            <person name="Denny R."/>
            <person name="Deshpande S."/>
            <person name="Dai X."/>
            <person name="Doyle J.J."/>
            <person name="Dudez A.M."/>
            <person name="Farmer A.D."/>
            <person name="Fouteau S."/>
            <person name="Franken C."/>
            <person name="Gibelin C."/>
            <person name="Gish J."/>
            <person name="Goldstein S."/>
            <person name="Gonzalez A.J."/>
            <person name="Green P.J."/>
            <person name="Hallab A."/>
            <person name="Hartog M."/>
            <person name="Hua A."/>
            <person name="Humphray S.J."/>
            <person name="Jeong D.H."/>
            <person name="Jing Y."/>
            <person name="Jocker A."/>
            <person name="Kenton S.M."/>
            <person name="Kim D.J."/>
            <person name="Klee K."/>
            <person name="Lai H."/>
            <person name="Lang C."/>
            <person name="Lin S."/>
            <person name="Macmil S.L."/>
            <person name="Magdelenat G."/>
            <person name="Matthews L."/>
            <person name="McCorrison J."/>
            <person name="Monaghan E.L."/>
            <person name="Mun J.H."/>
            <person name="Najar F.Z."/>
            <person name="Nicholson C."/>
            <person name="Noirot C."/>
            <person name="O'Bleness M."/>
            <person name="Paule C.R."/>
            <person name="Poulain J."/>
            <person name="Prion F."/>
            <person name="Qin B."/>
            <person name="Qu C."/>
            <person name="Retzel E.F."/>
            <person name="Riddle C."/>
            <person name="Sallet E."/>
            <person name="Samain S."/>
            <person name="Samson N."/>
            <person name="Sanders I."/>
            <person name="Saurat O."/>
            <person name="Scarpelli C."/>
            <person name="Schiex T."/>
            <person name="Segurens B."/>
            <person name="Severin A.J."/>
            <person name="Sherrier D.J."/>
            <person name="Shi R."/>
            <person name="Sims S."/>
            <person name="Singer S.R."/>
            <person name="Sinharoy S."/>
            <person name="Sterck L."/>
            <person name="Viollet A."/>
            <person name="Wang B.B."/>
            <person name="Wang K."/>
            <person name="Wang M."/>
            <person name="Wang X."/>
            <person name="Warfsmann J."/>
            <person name="Weissenbach J."/>
            <person name="White D.D."/>
            <person name="White J.D."/>
            <person name="Wiley G.B."/>
            <person name="Wincker P."/>
            <person name="Xing Y."/>
            <person name="Yang L."/>
            <person name="Yao Z."/>
            <person name="Ying F."/>
            <person name="Zhai J."/>
            <person name="Zhou L."/>
            <person name="Zuber A."/>
            <person name="Denarie J."/>
            <person name="Dixon R.A."/>
            <person name="May G.D."/>
            <person name="Schwartz D.C."/>
            <person name="Rogers J."/>
            <person name="Quetier F."/>
            <person name="Town C.D."/>
            <person name="Roe B.A."/>
        </authorList>
    </citation>
    <scope>NUCLEOTIDE SEQUENCE [LARGE SCALE GENOMIC DNA]</scope>
    <source>
        <strain evidence="1">A17</strain>
        <strain evidence="2 3">cv. Jemalong A17</strain>
    </source>
</reference>
<dbReference type="EMBL" id="CM001224">
    <property type="protein sequence ID" value="KEH18480.1"/>
    <property type="molecule type" value="Genomic_DNA"/>
</dbReference>
<dbReference type="AlphaFoldDB" id="A0A072TY59"/>
<evidence type="ECO:0000313" key="3">
    <source>
        <dbReference type="Proteomes" id="UP000002051"/>
    </source>
</evidence>
<reference evidence="1 3" key="2">
    <citation type="journal article" date="2014" name="BMC Genomics">
        <title>An improved genome release (version Mt4.0) for the model legume Medicago truncatula.</title>
        <authorList>
            <person name="Tang H."/>
            <person name="Krishnakumar V."/>
            <person name="Bidwell S."/>
            <person name="Rosen B."/>
            <person name="Chan A."/>
            <person name="Zhou S."/>
            <person name="Gentzbittel L."/>
            <person name="Childs K.L."/>
            <person name="Yandell M."/>
            <person name="Gundlach H."/>
            <person name="Mayer K.F."/>
            <person name="Schwartz D.C."/>
            <person name="Town C.D."/>
        </authorList>
    </citation>
    <scope>GENOME REANNOTATION</scope>
    <source>
        <strain evidence="1">A17</strain>
        <strain evidence="2 3">cv. Jemalong A17</strain>
    </source>
</reference>
<gene>
    <name evidence="1" type="ordered locus">MTR_8g020965</name>
</gene>
<protein>
    <submittedName>
        <fullName evidence="1 2">Uncharacterized protein</fullName>
    </submittedName>
</protein>
<evidence type="ECO:0000313" key="2">
    <source>
        <dbReference type="EnsemblPlants" id="KEH18480"/>
    </source>
</evidence>
<name>A0A072TY59_MEDTR</name>